<dbReference type="EMBL" id="KZ990655">
    <property type="protein sequence ID" value="RKP23826.1"/>
    <property type="molecule type" value="Genomic_DNA"/>
</dbReference>
<evidence type="ECO:0000313" key="5">
    <source>
        <dbReference type="Proteomes" id="UP000278143"/>
    </source>
</evidence>
<keyword evidence="3" id="KW-0496">Mitochondrion</keyword>
<gene>
    <name evidence="4" type="ORF">SYNPS1DRAFT_8264</name>
</gene>
<evidence type="ECO:0000313" key="4">
    <source>
        <dbReference type="EMBL" id="RKP23826.1"/>
    </source>
</evidence>
<dbReference type="AlphaFoldDB" id="A0A4P9YV03"/>
<name>A0A4P9YV03_9FUNG</name>
<dbReference type="Proteomes" id="UP000278143">
    <property type="component" value="Unassembled WGS sequence"/>
</dbReference>
<comment type="similarity">
    <text evidence="1 3">Belongs to the CMC family.</text>
</comment>
<dbReference type="GO" id="GO:0005743">
    <property type="term" value="C:mitochondrial inner membrane"/>
    <property type="evidence" value="ECO:0007669"/>
    <property type="project" value="UniProtKB-SubCell"/>
</dbReference>
<dbReference type="PANTHER" id="PTHR22977">
    <property type="entry name" value="COX ASSEMBLY MITOCHONDRIAL PROTEIN"/>
    <property type="match status" value="1"/>
</dbReference>
<dbReference type="OrthoDB" id="6224010at2759"/>
<evidence type="ECO:0000256" key="1">
    <source>
        <dbReference type="ARBA" id="ARBA00007347"/>
    </source>
</evidence>
<keyword evidence="5" id="KW-1185">Reference proteome</keyword>
<dbReference type="PANTHER" id="PTHR22977:SF5">
    <property type="entry name" value="COX ASSEMBLY MITOCHONDRIAL PROTEIN HOMOLOG"/>
    <property type="match status" value="1"/>
</dbReference>
<reference evidence="5" key="1">
    <citation type="journal article" date="2018" name="Nat. Microbiol.">
        <title>Leveraging single-cell genomics to expand the fungal tree of life.</title>
        <authorList>
            <person name="Ahrendt S.R."/>
            <person name="Quandt C.A."/>
            <person name="Ciobanu D."/>
            <person name="Clum A."/>
            <person name="Salamov A."/>
            <person name="Andreopoulos B."/>
            <person name="Cheng J.F."/>
            <person name="Woyke T."/>
            <person name="Pelin A."/>
            <person name="Henrissat B."/>
            <person name="Reynolds N.K."/>
            <person name="Benny G.L."/>
            <person name="Smith M.E."/>
            <person name="James T.Y."/>
            <person name="Grigoriev I.V."/>
        </authorList>
    </citation>
    <scope>NUCLEOTIDE SEQUENCE [LARGE SCALE GENOMIC DNA]</scope>
    <source>
        <strain evidence="5">Benny S71-1</strain>
    </source>
</reference>
<sequence length="77" mass="8786">MHTLTRQEEEKLLEEFRVKARKACDVDIRAFANCAAGRTVTVIVACRELQKKMNACLKAYGESGELDKMKLARLQEK</sequence>
<comment type="subcellular location">
    <subcellularLocation>
        <location evidence="3">Mitochondrion inner membrane</location>
    </subcellularLocation>
</comment>
<keyword evidence="2" id="KW-1015">Disulfide bond</keyword>
<dbReference type="InterPro" id="IPR013892">
    <property type="entry name" value="Cyt_c_biogenesis_Cmc1-like"/>
</dbReference>
<keyword evidence="3" id="KW-0472">Membrane</keyword>
<dbReference type="Pfam" id="PF08583">
    <property type="entry name" value="Cmc1"/>
    <property type="match status" value="1"/>
</dbReference>
<proteinExistence type="inferred from homology"/>
<protein>
    <recommendedName>
        <fullName evidence="3">COX assembly mitochondrial protein</fullName>
    </recommendedName>
</protein>
<feature type="non-terminal residue" evidence="4">
    <location>
        <position position="77"/>
    </location>
</feature>
<evidence type="ECO:0000256" key="3">
    <source>
        <dbReference type="RuleBase" id="RU364104"/>
    </source>
</evidence>
<accession>A0A4P9YV03</accession>
<organism evidence="4 5">
    <name type="scientific">Syncephalis pseudoplumigaleata</name>
    <dbReference type="NCBI Taxonomy" id="1712513"/>
    <lineage>
        <taxon>Eukaryota</taxon>
        <taxon>Fungi</taxon>
        <taxon>Fungi incertae sedis</taxon>
        <taxon>Zoopagomycota</taxon>
        <taxon>Zoopagomycotina</taxon>
        <taxon>Zoopagomycetes</taxon>
        <taxon>Zoopagales</taxon>
        <taxon>Piptocephalidaceae</taxon>
        <taxon>Syncephalis</taxon>
    </lineage>
</organism>
<comment type="function">
    <text evidence="3">Required for mitochondrial cytochrome c oxidase (COX) assembly and respiration.</text>
</comment>
<keyword evidence="3" id="KW-0143">Chaperone</keyword>
<evidence type="ECO:0000256" key="2">
    <source>
        <dbReference type="ARBA" id="ARBA00023157"/>
    </source>
</evidence>
<keyword evidence="3" id="KW-0999">Mitochondrion inner membrane</keyword>